<dbReference type="Proteomes" id="UP001153709">
    <property type="component" value="Chromosome 4"/>
</dbReference>
<dbReference type="InterPro" id="IPR027417">
    <property type="entry name" value="P-loop_NTPase"/>
</dbReference>
<dbReference type="GO" id="GO:0006233">
    <property type="term" value="P:dTDP biosynthetic process"/>
    <property type="evidence" value="ECO:0007669"/>
    <property type="project" value="TreeGrafter"/>
</dbReference>
<evidence type="ECO:0000313" key="5">
    <source>
        <dbReference type="EMBL" id="CAG9833543.1"/>
    </source>
</evidence>
<dbReference type="PROSITE" id="PS51257">
    <property type="entry name" value="PROKAR_LIPOPROTEIN"/>
    <property type="match status" value="1"/>
</dbReference>
<dbReference type="GO" id="GO:0004550">
    <property type="term" value="F:nucleoside diphosphate kinase activity"/>
    <property type="evidence" value="ECO:0007669"/>
    <property type="project" value="TreeGrafter"/>
</dbReference>
<dbReference type="GO" id="GO:0006235">
    <property type="term" value="P:dTTP biosynthetic process"/>
    <property type="evidence" value="ECO:0007669"/>
    <property type="project" value="TreeGrafter"/>
</dbReference>
<evidence type="ECO:0000256" key="3">
    <source>
        <dbReference type="SAM" id="Phobius"/>
    </source>
</evidence>
<keyword evidence="3" id="KW-1133">Transmembrane helix</keyword>
<feature type="transmembrane region" description="Helical" evidence="3">
    <location>
        <begin position="12"/>
        <end position="31"/>
    </location>
</feature>
<dbReference type="GO" id="GO:0006227">
    <property type="term" value="P:dUDP biosynthetic process"/>
    <property type="evidence" value="ECO:0007669"/>
    <property type="project" value="TreeGrafter"/>
</dbReference>
<dbReference type="SUPFAM" id="SSF52540">
    <property type="entry name" value="P-loop containing nucleoside triphosphate hydrolases"/>
    <property type="match status" value="1"/>
</dbReference>
<keyword evidence="3" id="KW-0812">Transmembrane</keyword>
<dbReference type="OrthoDB" id="425602at2759"/>
<keyword evidence="3" id="KW-0472">Membrane</keyword>
<name>A0A9N9T3A9_DIABA</name>
<dbReference type="GO" id="GO:0005739">
    <property type="term" value="C:mitochondrion"/>
    <property type="evidence" value="ECO:0007669"/>
    <property type="project" value="TreeGrafter"/>
</dbReference>
<evidence type="ECO:0000256" key="2">
    <source>
        <dbReference type="ARBA" id="ARBA00022840"/>
    </source>
</evidence>
<dbReference type="GO" id="GO:0005524">
    <property type="term" value="F:ATP binding"/>
    <property type="evidence" value="ECO:0007669"/>
    <property type="project" value="UniProtKB-KW"/>
</dbReference>
<evidence type="ECO:0000256" key="1">
    <source>
        <dbReference type="ARBA" id="ARBA00022741"/>
    </source>
</evidence>
<organism evidence="5 6">
    <name type="scientific">Diabrotica balteata</name>
    <name type="common">Banded cucumber beetle</name>
    <dbReference type="NCBI Taxonomy" id="107213"/>
    <lineage>
        <taxon>Eukaryota</taxon>
        <taxon>Metazoa</taxon>
        <taxon>Ecdysozoa</taxon>
        <taxon>Arthropoda</taxon>
        <taxon>Hexapoda</taxon>
        <taxon>Insecta</taxon>
        <taxon>Pterygota</taxon>
        <taxon>Neoptera</taxon>
        <taxon>Endopterygota</taxon>
        <taxon>Coleoptera</taxon>
        <taxon>Polyphaga</taxon>
        <taxon>Cucujiformia</taxon>
        <taxon>Chrysomeloidea</taxon>
        <taxon>Chrysomelidae</taxon>
        <taxon>Galerucinae</taxon>
        <taxon>Diabroticina</taxon>
        <taxon>Diabroticites</taxon>
        <taxon>Diabrotica</taxon>
    </lineage>
</organism>
<proteinExistence type="predicted"/>
<dbReference type="Pfam" id="PF01712">
    <property type="entry name" value="dNK"/>
    <property type="match status" value="1"/>
</dbReference>
<keyword evidence="6" id="KW-1185">Reference proteome</keyword>
<feature type="domain" description="Deoxynucleoside kinase" evidence="4">
    <location>
        <begin position="134"/>
        <end position="279"/>
    </location>
</feature>
<dbReference type="PANTHER" id="PTHR10344:SF4">
    <property type="entry name" value="UMP-CMP KINASE 2, MITOCHONDRIAL"/>
    <property type="match status" value="1"/>
</dbReference>
<keyword evidence="1" id="KW-0547">Nucleotide-binding</keyword>
<sequence length="345" mass="39416">MISKLNLYPRFYSMFVYSFSYLTFSCVQMIIKLKHSKMSVCVIFVALSLTVLQTKGFVTGRGCPAPKVEAQNNDSIKTPFPLIYPDVDSMLTILRLPQFSEHEGVQGLLRLYEKAKEKKAEFQERNYKKNHPLIILEGLAGSGKSTLVSGLSKKINGVQSHSPSSAVETLKDKFVNNPLLDNIYHRFAHYITALEVYILLKDSPVVLDRYWHSSATYSIARAAYNTNGKYILPPKGDKIYNWPDDLLKPDVVLYLNVDEDVREKRLYKRGKQNDDTALTAEEKEKIEKNFGKNERLLQRCPEYRNNMILAYKNMANPEVTMVNANLSIDEVLNAAYQKVAPLLKQ</sequence>
<evidence type="ECO:0000259" key="4">
    <source>
        <dbReference type="Pfam" id="PF01712"/>
    </source>
</evidence>
<accession>A0A9N9T3A9</accession>
<dbReference type="InterPro" id="IPR031314">
    <property type="entry name" value="DNK_dom"/>
</dbReference>
<dbReference type="PANTHER" id="PTHR10344">
    <property type="entry name" value="THYMIDYLATE KINASE"/>
    <property type="match status" value="1"/>
</dbReference>
<dbReference type="AlphaFoldDB" id="A0A9N9T3A9"/>
<dbReference type="Gene3D" id="3.40.50.300">
    <property type="entry name" value="P-loop containing nucleotide triphosphate hydrolases"/>
    <property type="match status" value="1"/>
</dbReference>
<dbReference type="GO" id="GO:0004798">
    <property type="term" value="F:dTMP kinase activity"/>
    <property type="evidence" value="ECO:0007669"/>
    <property type="project" value="TreeGrafter"/>
</dbReference>
<protein>
    <recommendedName>
        <fullName evidence="4">Deoxynucleoside kinase domain-containing protein</fullName>
    </recommendedName>
</protein>
<evidence type="ECO:0000313" key="6">
    <source>
        <dbReference type="Proteomes" id="UP001153709"/>
    </source>
</evidence>
<dbReference type="EMBL" id="OU898279">
    <property type="protein sequence ID" value="CAG9833543.1"/>
    <property type="molecule type" value="Genomic_DNA"/>
</dbReference>
<reference evidence="5" key="1">
    <citation type="submission" date="2022-01" db="EMBL/GenBank/DDBJ databases">
        <authorList>
            <person name="King R."/>
        </authorList>
    </citation>
    <scope>NUCLEOTIDE SEQUENCE</scope>
</reference>
<gene>
    <name evidence="5" type="ORF">DIABBA_LOCUS6942</name>
</gene>
<keyword evidence="2" id="KW-0067">ATP-binding</keyword>